<feature type="non-terminal residue" evidence="1">
    <location>
        <position position="1"/>
    </location>
</feature>
<keyword evidence="3" id="KW-1185">Reference proteome</keyword>
<gene>
    <name evidence="1" type="ORF">ABS311_05115</name>
    <name evidence="2" type="ORF">ABS311_07075</name>
</gene>
<dbReference type="RefSeq" id="WP_350400926.1">
    <property type="nucleotide sequence ID" value="NZ_JBELOE010000097.1"/>
</dbReference>
<evidence type="ECO:0000313" key="1">
    <source>
        <dbReference type="EMBL" id="MER2491259.1"/>
    </source>
</evidence>
<evidence type="ECO:0000313" key="3">
    <source>
        <dbReference type="Proteomes" id="UP001467690"/>
    </source>
</evidence>
<accession>A0ABV1REB8</accession>
<evidence type="ECO:0000313" key="2">
    <source>
        <dbReference type="EMBL" id="MER2491641.1"/>
    </source>
</evidence>
<proteinExistence type="predicted"/>
<comment type="caution">
    <text evidence="1">The sequence shown here is derived from an EMBL/GenBank/DDBJ whole genome shotgun (WGS) entry which is preliminary data.</text>
</comment>
<protein>
    <submittedName>
        <fullName evidence="1">Antitoxin Xre/MbcA/ParS toxin-binding domain-containing protein</fullName>
    </submittedName>
</protein>
<dbReference type="EMBL" id="JBELOE010000139">
    <property type="protein sequence ID" value="MER2491641.1"/>
    <property type="molecule type" value="Genomic_DNA"/>
</dbReference>
<name>A0ABV1REB8_9ALTE</name>
<dbReference type="EMBL" id="JBELOE010000097">
    <property type="protein sequence ID" value="MER2491259.1"/>
    <property type="molecule type" value="Genomic_DNA"/>
</dbReference>
<organism evidence="1 3">
    <name type="scientific">Catenovulum sediminis</name>
    <dbReference type="NCBI Taxonomy" id="1740262"/>
    <lineage>
        <taxon>Bacteria</taxon>
        <taxon>Pseudomonadati</taxon>
        <taxon>Pseudomonadota</taxon>
        <taxon>Gammaproteobacteria</taxon>
        <taxon>Alteromonadales</taxon>
        <taxon>Alteromonadaceae</taxon>
        <taxon>Catenovulum</taxon>
    </lineage>
</organism>
<reference evidence="1 3" key="1">
    <citation type="submission" date="2024-06" db="EMBL/GenBank/DDBJ databases">
        <authorList>
            <person name="Chen R.Y."/>
        </authorList>
    </citation>
    <scope>NUCLEOTIDE SEQUENCE [LARGE SCALE GENOMIC DNA]</scope>
    <source>
        <strain evidence="1 3">D2</strain>
    </source>
</reference>
<sequence>CEYLNGEKPIELINTEQGCKQVLDYINVYVKQNK</sequence>
<dbReference type="Proteomes" id="UP001467690">
    <property type="component" value="Unassembled WGS sequence"/>
</dbReference>